<evidence type="ECO:0000256" key="7">
    <source>
        <dbReference type="SAM" id="MobiDB-lite"/>
    </source>
</evidence>
<evidence type="ECO:0000313" key="10">
    <source>
        <dbReference type="Proteomes" id="UP001295684"/>
    </source>
</evidence>
<dbReference type="InterPro" id="IPR004254">
    <property type="entry name" value="AdipoR/HlyIII-related"/>
</dbReference>
<dbReference type="PANTHER" id="PTHR20855:SF52">
    <property type="entry name" value="ADIPONECTIN RECEPTOR PROTEIN"/>
    <property type="match status" value="1"/>
</dbReference>
<evidence type="ECO:0000313" key="9">
    <source>
        <dbReference type="EMBL" id="CAI2373975.1"/>
    </source>
</evidence>
<comment type="similarity">
    <text evidence="2">Belongs to the ADIPOR family.</text>
</comment>
<feature type="transmembrane region" description="Helical" evidence="8">
    <location>
        <begin position="327"/>
        <end position="349"/>
    </location>
</feature>
<feature type="region of interest" description="Disordered" evidence="7">
    <location>
        <begin position="11"/>
        <end position="30"/>
    </location>
</feature>
<organism evidence="9 10">
    <name type="scientific">Euplotes crassus</name>
    <dbReference type="NCBI Taxonomy" id="5936"/>
    <lineage>
        <taxon>Eukaryota</taxon>
        <taxon>Sar</taxon>
        <taxon>Alveolata</taxon>
        <taxon>Ciliophora</taxon>
        <taxon>Intramacronucleata</taxon>
        <taxon>Spirotrichea</taxon>
        <taxon>Hypotrichia</taxon>
        <taxon>Euplotida</taxon>
        <taxon>Euplotidae</taxon>
        <taxon>Moneuplotes</taxon>
    </lineage>
</organism>
<feature type="binding site" evidence="6">
    <location>
        <position position="179"/>
    </location>
    <ligand>
        <name>Zn(2+)</name>
        <dbReference type="ChEBI" id="CHEBI:29105"/>
    </ligand>
</feature>
<keyword evidence="6" id="KW-0862">Zinc</keyword>
<keyword evidence="5 8" id="KW-0472">Membrane</keyword>
<dbReference type="PANTHER" id="PTHR20855">
    <property type="entry name" value="ADIPOR/PROGESTIN RECEPTOR-RELATED"/>
    <property type="match status" value="1"/>
</dbReference>
<evidence type="ECO:0000256" key="4">
    <source>
        <dbReference type="ARBA" id="ARBA00022989"/>
    </source>
</evidence>
<evidence type="ECO:0000256" key="6">
    <source>
        <dbReference type="PIRSR" id="PIRSR604254-1"/>
    </source>
</evidence>
<accession>A0AAD1XJV0</accession>
<feature type="transmembrane region" description="Helical" evidence="8">
    <location>
        <begin position="198"/>
        <end position="217"/>
    </location>
</feature>
<dbReference type="AlphaFoldDB" id="A0AAD1XJV0"/>
<protein>
    <submittedName>
        <fullName evidence="9">Uncharacterized protein</fullName>
    </submittedName>
</protein>
<evidence type="ECO:0000256" key="8">
    <source>
        <dbReference type="SAM" id="Phobius"/>
    </source>
</evidence>
<name>A0AAD1XJV0_EUPCR</name>
<feature type="transmembrane region" description="Helical" evidence="8">
    <location>
        <begin position="256"/>
        <end position="278"/>
    </location>
</feature>
<dbReference type="Proteomes" id="UP001295684">
    <property type="component" value="Unassembled WGS sequence"/>
</dbReference>
<comment type="subcellular location">
    <subcellularLocation>
        <location evidence="1">Membrane</location>
        <topology evidence="1">Multi-pass membrane protein</topology>
    </subcellularLocation>
</comment>
<feature type="transmembrane region" description="Helical" evidence="8">
    <location>
        <begin position="290"/>
        <end position="306"/>
    </location>
</feature>
<dbReference type="EMBL" id="CAMPGE010015346">
    <property type="protein sequence ID" value="CAI2373975.1"/>
    <property type="molecule type" value="Genomic_DNA"/>
</dbReference>
<evidence type="ECO:0000256" key="5">
    <source>
        <dbReference type="ARBA" id="ARBA00023136"/>
    </source>
</evidence>
<keyword evidence="4 8" id="KW-1133">Transmembrane helix</keyword>
<dbReference type="GO" id="GO:0016020">
    <property type="term" value="C:membrane"/>
    <property type="evidence" value="ECO:0007669"/>
    <property type="project" value="UniProtKB-SubCell"/>
</dbReference>
<gene>
    <name evidence="9" type="ORF">ECRASSUSDP1_LOCUS15324</name>
</gene>
<feature type="transmembrane region" description="Helical" evidence="8">
    <location>
        <begin position="95"/>
        <end position="117"/>
    </location>
</feature>
<feature type="binding site" evidence="6">
    <location>
        <position position="329"/>
    </location>
    <ligand>
        <name>Zn(2+)</name>
        <dbReference type="ChEBI" id="CHEBI:29105"/>
    </ligand>
</feature>
<proteinExistence type="inferred from homology"/>
<sequence>MPIDSKPYLRHASGNESQRKGSMTMTLKDSGGKGKYTLSLEKERGSYGKKIGLLHEAPEHNKYLIYIKTGYRIGYTSFKDCFKSIFSIHNETMNIWTHLVGIFMYIFLSYYVCYLMPTTEELRNFDGSQGALVRYHKYFVKKILGYNVEHLREENSEIFPLILHYLGGVICMACSTSHHVFMCHSEKVFHFFYKCDSFGILFLALGMNFTMNFYIFYCEQTFYIAYIYIGLANLNSLLIAILTFHPKFNQTKYRALRVWLFIIFGVICCIAIFHSLFITNPLYSYGAAPWWFSGNIISIFGSYIYVKKVPERWYPCTFDHCGQSHNIWHLLIMVASGIHCIASLSMHYARMDRVCPDCT</sequence>
<evidence type="ECO:0000256" key="2">
    <source>
        <dbReference type="ARBA" id="ARBA00007018"/>
    </source>
</evidence>
<feature type="transmembrane region" description="Helical" evidence="8">
    <location>
        <begin position="158"/>
        <end position="177"/>
    </location>
</feature>
<dbReference type="GO" id="GO:0038023">
    <property type="term" value="F:signaling receptor activity"/>
    <property type="evidence" value="ECO:0007669"/>
    <property type="project" value="TreeGrafter"/>
</dbReference>
<dbReference type="Pfam" id="PF03006">
    <property type="entry name" value="HlyIII"/>
    <property type="match status" value="1"/>
</dbReference>
<keyword evidence="10" id="KW-1185">Reference proteome</keyword>
<feature type="binding site" evidence="6">
    <location>
        <position position="325"/>
    </location>
    <ligand>
        <name>Zn(2+)</name>
        <dbReference type="ChEBI" id="CHEBI:29105"/>
    </ligand>
</feature>
<keyword evidence="6" id="KW-0479">Metal-binding</keyword>
<keyword evidence="3 8" id="KW-0812">Transmembrane</keyword>
<comment type="caution">
    <text evidence="9">The sequence shown here is derived from an EMBL/GenBank/DDBJ whole genome shotgun (WGS) entry which is preliminary data.</text>
</comment>
<feature type="transmembrane region" description="Helical" evidence="8">
    <location>
        <begin position="223"/>
        <end position="244"/>
    </location>
</feature>
<dbReference type="GO" id="GO:0046872">
    <property type="term" value="F:metal ion binding"/>
    <property type="evidence" value="ECO:0007669"/>
    <property type="project" value="UniProtKB-KW"/>
</dbReference>
<reference evidence="9" key="1">
    <citation type="submission" date="2023-07" db="EMBL/GenBank/DDBJ databases">
        <authorList>
            <consortium name="AG Swart"/>
            <person name="Singh M."/>
            <person name="Singh A."/>
            <person name="Seah K."/>
            <person name="Emmerich C."/>
        </authorList>
    </citation>
    <scope>NUCLEOTIDE SEQUENCE</scope>
    <source>
        <strain evidence="9">DP1</strain>
    </source>
</reference>
<evidence type="ECO:0000256" key="3">
    <source>
        <dbReference type="ARBA" id="ARBA00022692"/>
    </source>
</evidence>
<feature type="compositionally biased region" description="Polar residues" evidence="7">
    <location>
        <begin position="14"/>
        <end position="27"/>
    </location>
</feature>
<evidence type="ECO:0000256" key="1">
    <source>
        <dbReference type="ARBA" id="ARBA00004141"/>
    </source>
</evidence>